<protein>
    <submittedName>
        <fullName evidence="1">Uncharacterized protein</fullName>
    </submittedName>
</protein>
<dbReference type="EMBL" id="JAJJHW010003889">
    <property type="protein sequence ID" value="KAH8355303.1"/>
    <property type="molecule type" value="Genomic_DNA"/>
</dbReference>
<comment type="caution">
    <text evidence="1">The sequence shown here is derived from an EMBL/GenBank/DDBJ whole genome shotgun (WGS) entry which is preliminary data.</text>
</comment>
<reference evidence="1" key="1">
    <citation type="journal article" date="2021" name="Mol. Ecol. Resour.">
        <title>Phylogenomic analyses of the genus Drosophila reveals genomic signals of climate adaptation.</title>
        <authorList>
            <person name="Li F."/>
            <person name="Rane R.V."/>
            <person name="Luria V."/>
            <person name="Xiong Z."/>
            <person name="Chen J."/>
            <person name="Li Z."/>
            <person name="Catullo R.A."/>
            <person name="Griffin P.C."/>
            <person name="Schiffer M."/>
            <person name="Pearce S."/>
            <person name="Lee S.F."/>
            <person name="McElroy K."/>
            <person name="Stocker A."/>
            <person name="Shirriffs J."/>
            <person name="Cockerell F."/>
            <person name="Coppin C."/>
            <person name="Sgro C.M."/>
            <person name="Karger A."/>
            <person name="Cain J.W."/>
            <person name="Weber J.A."/>
            <person name="Santpere G."/>
            <person name="Kirschner M.W."/>
            <person name="Hoffmann A.A."/>
            <person name="Oakeshott J.G."/>
            <person name="Zhang G."/>
        </authorList>
    </citation>
    <scope>NUCLEOTIDE SEQUENCE</scope>
    <source>
        <strain evidence="1">BGI-SZ-2011g</strain>
    </source>
</reference>
<evidence type="ECO:0000313" key="2">
    <source>
        <dbReference type="Proteomes" id="UP001200034"/>
    </source>
</evidence>
<accession>A0AAD4PG60</accession>
<dbReference type="AlphaFoldDB" id="A0AAD4PG60"/>
<organism evidence="1 2">
    <name type="scientific">Drosophila rubida</name>
    <dbReference type="NCBI Taxonomy" id="30044"/>
    <lineage>
        <taxon>Eukaryota</taxon>
        <taxon>Metazoa</taxon>
        <taxon>Ecdysozoa</taxon>
        <taxon>Arthropoda</taxon>
        <taxon>Hexapoda</taxon>
        <taxon>Insecta</taxon>
        <taxon>Pterygota</taxon>
        <taxon>Neoptera</taxon>
        <taxon>Endopterygota</taxon>
        <taxon>Diptera</taxon>
        <taxon>Brachycera</taxon>
        <taxon>Muscomorpha</taxon>
        <taxon>Ephydroidea</taxon>
        <taxon>Drosophilidae</taxon>
        <taxon>Drosophila</taxon>
    </lineage>
</organism>
<evidence type="ECO:0000313" key="1">
    <source>
        <dbReference type="EMBL" id="KAH8355303.1"/>
    </source>
</evidence>
<keyword evidence="2" id="KW-1185">Reference proteome</keyword>
<dbReference type="Proteomes" id="UP001200034">
    <property type="component" value="Unassembled WGS sequence"/>
</dbReference>
<sequence>MRARQPNAQEREQLRRQRSESRLILARVRALGFEYVVNPPVLPKVAFGTTMDREVMPLSGPFLASFMRLNMPEGRPHPSPLDYDCAKPIGFKYPSNAGFSALANKMPRLPVVREQMIPPMGTYEPSKWVLRAGYTFDRQVVPEPKWVTPGPSTYSIHNKYPNWKMETAFASCRVIWPAVAVFCGPFNGAQCMMCHQRPVGDYFHNFANDKDMCRKCMHIEIAAIKHCSLSVTERYRKRRDIKLFVPARYCGFFHDHNGTNAAVELTSRKQLRNKIRVENYLYRFDSKVD</sequence>
<gene>
    <name evidence="1" type="ORF">KR093_010714</name>
</gene>
<name>A0AAD4PG60_9MUSC</name>
<proteinExistence type="predicted"/>